<evidence type="ECO:0000313" key="17">
    <source>
        <dbReference type="Proteomes" id="UP000321296"/>
    </source>
</evidence>
<dbReference type="GO" id="GO:0000105">
    <property type="term" value="P:L-histidine biosynthetic process"/>
    <property type="evidence" value="ECO:0007669"/>
    <property type="project" value="UniProtKB-UniRule"/>
</dbReference>
<evidence type="ECO:0000256" key="14">
    <source>
        <dbReference type="RuleBase" id="RU003658"/>
    </source>
</evidence>
<comment type="catalytic activity">
    <reaction evidence="1 12 14">
        <text>1-(5-phospho-beta-D-ribosyl)-5-[(5-phospho-beta-D-ribosylamino)methylideneamino]imidazole-4-carboxamide = 5-[(5-phospho-1-deoxy-D-ribulos-1-ylimino)methylamino]-1-(5-phospho-beta-D-ribosyl)imidazole-4-carboxamide</text>
        <dbReference type="Rhea" id="RHEA:15469"/>
        <dbReference type="ChEBI" id="CHEBI:58435"/>
        <dbReference type="ChEBI" id="CHEBI:58525"/>
        <dbReference type="EC" id="5.3.1.16"/>
    </reaction>
</comment>
<keyword evidence="10 12" id="KW-0413">Isomerase</keyword>
<evidence type="ECO:0000256" key="11">
    <source>
        <dbReference type="ARBA" id="ARBA00030547"/>
    </source>
</evidence>
<dbReference type="Gene3D" id="3.20.20.70">
    <property type="entry name" value="Aldolase class I"/>
    <property type="match status" value="1"/>
</dbReference>
<dbReference type="GO" id="GO:0003949">
    <property type="term" value="F:1-(5-phosphoribosyl)-5-[(5-phosphoribosylamino)methylideneamino]imidazole-4-carboxamide isomerase activity"/>
    <property type="evidence" value="ECO:0007669"/>
    <property type="project" value="UniProtKB-UniRule"/>
</dbReference>
<evidence type="ECO:0000256" key="13">
    <source>
        <dbReference type="RuleBase" id="RU003657"/>
    </source>
</evidence>
<gene>
    <name evidence="12 16" type="primary">hisA</name>
    <name evidence="16" type="ORF">FGL85_10270</name>
    <name evidence="15" type="ORF">P1N92_07340</name>
</gene>
<keyword evidence="9 12" id="KW-0368">Histidine biosynthesis</keyword>
<dbReference type="GeneID" id="64345245"/>
<dbReference type="PANTHER" id="PTHR43090:SF2">
    <property type="entry name" value="1-(5-PHOSPHORIBOSYL)-5-[(5-PHOSPHORIBOSYLAMINO)METHYLIDENEAMINO] IMIDAZOLE-4-CARBOXAMIDE ISOMERASE"/>
    <property type="match status" value="1"/>
</dbReference>
<evidence type="ECO:0000256" key="3">
    <source>
        <dbReference type="ARBA" id="ARBA00005133"/>
    </source>
</evidence>
<dbReference type="InterPro" id="IPR006063">
    <property type="entry name" value="HisA_bact_arch"/>
</dbReference>
<evidence type="ECO:0000256" key="12">
    <source>
        <dbReference type="HAMAP-Rule" id="MF_01014"/>
    </source>
</evidence>
<reference evidence="16 17" key="1">
    <citation type="submission" date="2019-06" db="EMBL/GenBank/DDBJ databases">
        <title>Genome analyses of bacteria isolated from kimchi.</title>
        <authorList>
            <person name="Lee S."/>
            <person name="Ahn S."/>
            <person name="Roh S."/>
        </authorList>
    </citation>
    <scope>NUCLEOTIDE SEQUENCE [LARGE SCALE GENOMIC DNA]</scope>
    <source>
        <strain evidence="16 17">CBA3630</strain>
    </source>
</reference>
<dbReference type="Pfam" id="PF00977">
    <property type="entry name" value="His_biosynth"/>
    <property type="match status" value="1"/>
</dbReference>
<sequence length="238" mass="25590">MIFPAIDLRNGQSVRLYQGNYNQETVINSNPITQAQQIQAAGLTHLHLVDLDGAKSGRPINLDIITALRQNTTLFIELGGGIRSLAQIQQYLSLGINRVIIGSAALTHPELVTEAVARFGAESIVVGVDGRQEQVATDGWLTASSTTFSEIIQAMQTVGVINFIVTDIERDGTLSGPNIALLSRLQQKFPETNIIASGGISTIKDIEDLQTAGIKDIIVGRALYDGDVTLPALKEVMK</sequence>
<dbReference type="CDD" id="cd04732">
    <property type="entry name" value="HisA"/>
    <property type="match status" value="1"/>
</dbReference>
<comment type="subcellular location">
    <subcellularLocation>
        <location evidence="2 12 14">Cytoplasm</location>
    </subcellularLocation>
</comment>
<evidence type="ECO:0000313" key="18">
    <source>
        <dbReference type="Proteomes" id="UP001529201"/>
    </source>
</evidence>
<dbReference type="InterPro" id="IPR023016">
    <property type="entry name" value="HisA/PriA"/>
</dbReference>
<evidence type="ECO:0000256" key="8">
    <source>
        <dbReference type="ARBA" id="ARBA00022605"/>
    </source>
</evidence>
<feature type="active site" description="Proton donor" evidence="12">
    <location>
        <position position="129"/>
    </location>
</feature>
<feature type="active site" description="Proton acceptor" evidence="12">
    <location>
        <position position="7"/>
    </location>
</feature>
<dbReference type="InterPro" id="IPR011060">
    <property type="entry name" value="RibuloseP-bd_barrel"/>
</dbReference>
<dbReference type="GO" id="GO:0005737">
    <property type="term" value="C:cytoplasm"/>
    <property type="evidence" value="ECO:0007669"/>
    <property type="project" value="UniProtKB-SubCell"/>
</dbReference>
<dbReference type="EC" id="5.3.1.16" evidence="5 12"/>
<reference evidence="15 18" key="2">
    <citation type="submission" date="2023-02" db="EMBL/GenBank/DDBJ databases">
        <title>Antimicrobial susceptibility testing and tentative epidemiological cut-off values for Lactobacillaceae family species intended for ingestion.</title>
        <authorList>
            <person name="Noehr-Meldgaard K."/>
            <person name="Struve C."/>
            <person name="Ingmer H."/>
            <person name="Koza A."/>
            <person name="Al-Nakeeb K."/>
            <person name="Agersoe Y."/>
        </authorList>
    </citation>
    <scope>NUCLEOTIDE SEQUENCE [LARGE SCALE GENOMIC DNA]</scope>
    <source>
        <strain evidence="15 18">DSM 20193</strain>
    </source>
</reference>
<evidence type="ECO:0000256" key="4">
    <source>
        <dbReference type="ARBA" id="ARBA00009667"/>
    </source>
</evidence>
<evidence type="ECO:0000256" key="7">
    <source>
        <dbReference type="ARBA" id="ARBA00022490"/>
    </source>
</evidence>
<dbReference type="KEGG" id="lpse:FGL85_10270"/>
<dbReference type="Proteomes" id="UP000321296">
    <property type="component" value="Chromosome"/>
</dbReference>
<keyword evidence="18" id="KW-1185">Reference proteome</keyword>
<name>A0A5B8T373_LEUPS</name>
<proteinExistence type="inferred from homology"/>
<organism evidence="16 17">
    <name type="scientific">Leuconostoc pseudomesenteroides</name>
    <dbReference type="NCBI Taxonomy" id="33968"/>
    <lineage>
        <taxon>Bacteria</taxon>
        <taxon>Bacillati</taxon>
        <taxon>Bacillota</taxon>
        <taxon>Bacilli</taxon>
        <taxon>Lactobacillales</taxon>
        <taxon>Lactobacillaceae</taxon>
        <taxon>Leuconostoc</taxon>
    </lineage>
</organism>
<dbReference type="SUPFAM" id="SSF51366">
    <property type="entry name" value="Ribulose-phoshate binding barrel"/>
    <property type="match status" value="1"/>
</dbReference>
<dbReference type="Proteomes" id="UP001529201">
    <property type="component" value="Unassembled WGS sequence"/>
</dbReference>
<keyword evidence="7 12" id="KW-0963">Cytoplasm</keyword>
<dbReference type="GO" id="GO:0000162">
    <property type="term" value="P:L-tryptophan biosynthetic process"/>
    <property type="evidence" value="ECO:0007669"/>
    <property type="project" value="TreeGrafter"/>
</dbReference>
<evidence type="ECO:0000313" key="16">
    <source>
        <dbReference type="EMBL" id="QEA42864.1"/>
    </source>
</evidence>
<protein>
    <recommendedName>
        <fullName evidence="6 12">1-(5-phosphoribosyl)-5-[(5-phosphoribosylamino)methylideneamino] imidazole-4-carboxamide isomerase</fullName>
        <ecNumber evidence="5 12">5.3.1.16</ecNumber>
    </recommendedName>
    <alternativeName>
        <fullName evidence="11 12">Phosphoribosylformimino-5-aminoimidazole carboxamide ribotide isomerase</fullName>
    </alternativeName>
</protein>
<dbReference type="HAMAP" id="MF_01014">
    <property type="entry name" value="HisA"/>
    <property type="match status" value="1"/>
</dbReference>
<evidence type="ECO:0000256" key="5">
    <source>
        <dbReference type="ARBA" id="ARBA00012550"/>
    </source>
</evidence>
<evidence type="ECO:0000256" key="10">
    <source>
        <dbReference type="ARBA" id="ARBA00023235"/>
    </source>
</evidence>
<dbReference type="FunFam" id="3.20.20.70:FF:000009">
    <property type="entry name" value="1-(5-phosphoribosyl)-5-[(5-phosphoribosylamino)methylideneamino] imidazole-4-carboxamide isomerase"/>
    <property type="match status" value="1"/>
</dbReference>
<evidence type="ECO:0000256" key="2">
    <source>
        <dbReference type="ARBA" id="ARBA00004496"/>
    </source>
</evidence>
<dbReference type="EMBL" id="JARGDN010000007">
    <property type="protein sequence ID" value="MDG9733928.1"/>
    <property type="molecule type" value="Genomic_DNA"/>
</dbReference>
<comment type="similarity">
    <text evidence="4 12 13">Belongs to the HisA/HisF family.</text>
</comment>
<dbReference type="AlphaFoldDB" id="A0A5B8T373"/>
<dbReference type="RefSeq" id="WP_010292414.1">
    <property type="nucleotide sequence ID" value="NZ_CP042383.1"/>
</dbReference>
<comment type="pathway">
    <text evidence="3 12 14">Amino-acid biosynthesis; L-histidine biosynthesis; L-histidine from 5-phospho-alpha-D-ribose 1-diphosphate: step 4/9.</text>
</comment>
<dbReference type="InterPro" id="IPR044524">
    <property type="entry name" value="Isoase_HisA-like"/>
</dbReference>
<dbReference type="PANTHER" id="PTHR43090">
    <property type="entry name" value="1-(5-PHOSPHORIBOSYL)-5-[(5-PHOSPHORIBOSYLAMINO)METHYLIDENEAMINO] IMIDAZOLE-4-CARBOXAMIDE ISOMERASE"/>
    <property type="match status" value="1"/>
</dbReference>
<accession>A0A5B8T373</accession>
<evidence type="ECO:0000256" key="1">
    <source>
        <dbReference type="ARBA" id="ARBA00000901"/>
    </source>
</evidence>
<evidence type="ECO:0000313" key="15">
    <source>
        <dbReference type="EMBL" id="MDG9733928.1"/>
    </source>
</evidence>
<evidence type="ECO:0000256" key="9">
    <source>
        <dbReference type="ARBA" id="ARBA00023102"/>
    </source>
</evidence>
<dbReference type="NCBIfam" id="TIGR00007">
    <property type="entry name" value="1-(5-phosphoribosyl)-5-[(5-phosphoribosylamino)methylideneamino]imidazole-4-carboxamide isomerase"/>
    <property type="match status" value="1"/>
</dbReference>
<dbReference type="UniPathway" id="UPA00031">
    <property type="reaction ID" value="UER00009"/>
</dbReference>
<evidence type="ECO:0000256" key="6">
    <source>
        <dbReference type="ARBA" id="ARBA00018464"/>
    </source>
</evidence>
<dbReference type="EMBL" id="CP042383">
    <property type="protein sequence ID" value="QEA42864.1"/>
    <property type="molecule type" value="Genomic_DNA"/>
</dbReference>
<dbReference type="InterPro" id="IPR006062">
    <property type="entry name" value="His_biosynth"/>
</dbReference>
<keyword evidence="8 12" id="KW-0028">Amino-acid biosynthesis</keyword>
<dbReference type="InterPro" id="IPR013785">
    <property type="entry name" value="Aldolase_TIM"/>
</dbReference>